<name>A0A9Q1JAR6_SYNKA</name>
<evidence type="ECO:0000313" key="3">
    <source>
        <dbReference type="Proteomes" id="UP001152622"/>
    </source>
</evidence>
<organism evidence="2 3">
    <name type="scientific">Synaphobranchus kaupii</name>
    <name type="common">Kaup's arrowtooth eel</name>
    <dbReference type="NCBI Taxonomy" id="118154"/>
    <lineage>
        <taxon>Eukaryota</taxon>
        <taxon>Metazoa</taxon>
        <taxon>Chordata</taxon>
        <taxon>Craniata</taxon>
        <taxon>Vertebrata</taxon>
        <taxon>Euteleostomi</taxon>
        <taxon>Actinopterygii</taxon>
        <taxon>Neopterygii</taxon>
        <taxon>Teleostei</taxon>
        <taxon>Anguilliformes</taxon>
        <taxon>Synaphobranchidae</taxon>
        <taxon>Synaphobranchus</taxon>
    </lineage>
</organism>
<proteinExistence type="predicted"/>
<feature type="region of interest" description="Disordered" evidence="1">
    <location>
        <begin position="126"/>
        <end position="207"/>
    </location>
</feature>
<feature type="compositionally biased region" description="Polar residues" evidence="1">
    <location>
        <begin position="182"/>
        <end position="201"/>
    </location>
</feature>
<dbReference type="EMBL" id="JAINUF010000002">
    <property type="protein sequence ID" value="KAJ8375540.1"/>
    <property type="molecule type" value="Genomic_DNA"/>
</dbReference>
<accession>A0A9Q1JAR6</accession>
<feature type="compositionally biased region" description="Acidic residues" evidence="1">
    <location>
        <begin position="164"/>
        <end position="176"/>
    </location>
</feature>
<reference evidence="2" key="1">
    <citation type="journal article" date="2023" name="Science">
        <title>Genome structures resolve the early diversification of teleost fishes.</title>
        <authorList>
            <person name="Parey E."/>
            <person name="Louis A."/>
            <person name="Montfort J."/>
            <person name="Bouchez O."/>
            <person name="Roques C."/>
            <person name="Iampietro C."/>
            <person name="Lluch J."/>
            <person name="Castinel A."/>
            <person name="Donnadieu C."/>
            <person name="Desvignes T."/>
            <person name="Floi Bucao C."/>
            <person name="Jouanno E."/>
            <person name="Wen M."/>
            <person name="Mejri S."/>
            <person name="Dirks R."/>
            <person name="Jansen H."/>
            <person name="Henkel C."/>
            <person name="Chen W.J."/>
            <person name="Zahm M."/>
            <person name="Cabau C."/>
            <person name="Klopp C."/>
            <person name="Thompson A.W."/>
            <person name="Robinson-Rechavi M."/>
            <person name="Braasch I."/>
            <person name="Lecointre G."/>
            <person name="Bobe J."/>
            <person name="Postlethwait J.H."/>
            <person name="Berthelot C."/>
            <person name="Roest Crollius H."/>
            <person name="Guiguen Y."/>
        </authorList>
    </citation>
    <scope>NUCLEOTIDE SEQUENCE</scope>
    <source>
        <strain evidence="2">WJC10195</strain>
    </source>
</reference>
<dbReference type="OrthoDB" id="10065209at2759"/>
<evidence type="ECO:0000313" key="2">
    <source>
        <dbReference type="EMBL" id="KAJ8375540.1"/>
    </source>
</evidence>
<dbReference type="Proteomes" id="UP001152622">
    <property type="component" value="Chromosome 2"/>
</dbReference>
<evidence type="ECO:0000256" key="1">
    <source>
        <dbReference type="SAM" id="MobiDB-lite"/>
    </source>
</evidence>
<sequence length="207" mass="22821">MAEQLRALTELVQQLQADNQKVRQEVNQRSAPIDVNEPSQAHPFMSMITSGITIPSQALARTLTPGTRVAHASAVDAVPIRRRGTLVYRRNHPQGRHQIQGAWHPTVFEVLECLDDGGRVYRIKPQSAEGPHNNIHRSELKPIPAGPGPLILPNIEAHLPSDTSLEEEEEPSEEESGVIAQWAQTSADSQTQHRNTKSSEGATWPHG</sequence>
<protein>
    <submittedName>
        <fullName evidence="2">Uncharacterized protein</fullName>
    </submittedName>
</protein>
<comment type="caution">
    <text evidence="2">The sequence shown here is derived from an EMBL/GenBank/DDBJ whole genome shotgun (WGS) entry which is preliminary data.</text>
</comment>
<dbReference type="AlphaFoldDB" id="A0A9Q1JAR6"/>
<gene>
    <name evidence="2" type="ORF">SKAU_G00061200</name>
</gene>
<keyword evidence="3" id="KW-1185">Reference proteome</keyword>